<proteinExistence type="predicted"/>
<gene>
    <name evidence="1" type="ORF">IPOD504_LOCUS4385</name>
</gene>
<organism evidence="1 2">
    <name type="scientific">Iphiclides podalirius</name>
    <name type="common">scarce swallowtail</name>
    <dbReference type="NCBI Taxonomy" id="110791"/>
    <lineage>
        <taxon>Eukaryota</taxon>
        <taxon>Metazoa</taxon>
        <taxon>Ecdysozoa</taxon>
        <taxon>Arthropoda</taxon>
        <taxon>Hexapoda</taxon>
        <taxon>Insecta</taxon>
        <taxon>Pterygota</taxon>
        <taxon>Neoptera</taxon>
        <taxon>Endopterygota</taxon>
        <taxon>Lepidoptera</taxon>
        <taxon>Glossata</taxon>
        <taxon>Ditrysia</taxon>
        <taxon>Papilionoidea</taxon>
        <taxon>Papilionidae</taxon>
        <taxon>Papilioninae</taxon>
        <taxon>Iphiclides</taxon>
    </lineage>
</organism>
<reference evidence="1" key="1">
    <citation type="submission" date="2022-03" db="EMBL/GenBank/DDBJ databases">
        <authorList>
            <person name="Martin H S."/>
        </authorList>
    </citation>
    <scope>NUCLEOTIDE SEQUENCE</scope>
</reference>
<dbReference type="Proteomes" id="UP000837857">
    <property type="component" value="Chromosome 15"/>
</dbReference>
<feature type="non-terminal residue" evidence="1">
    <location>
        <position position="101"/>
    </location>
</feature>
<sequence>MVHSPLRLSCMFTKVERSKFIGQYKIFCAPRPLSPEDKDRNLSRSSFRNTSASWQLVRARRLRMPKSVLPSEETVAPTSSALRARIDLERRVQKFLSNDQD</sequence>
<evidence type="ECO:0000313" key="2">
    <source>
        <dbReference type="Proteomes" id="UP000837857"/>
    </source>
</evidence>
<evidence type="ECO:0000313" key="1">
    <source>
        <dbReference type="EMBL" id="CAH2043635.1"/>
    </source>
</evidence>
<name>A0ABN8I2B8_9NEOP</name>
<protein>
    <submittedName>
        <fullName evidence="1">Uncharacterized protein</fullName>
    </submittedName>
</protein>
<keyword evidence="2" id="KW-1185">Reference proteome</keyword>
<dbReference type="EMBL" id="OW152827">
    <property type="protein sequence ID" value="CAH2043635.1"/>
    <property type="molecule type" value="Genomic_DNA"/>
</dbReference>
<accession>A0ABN8I2B8</accession>